<feature type="region of interest" description="Disordered" evidence="1">
    <location>
        <begin position="42"/>
        <end position="68"/>
    </location>
</feature>
<feature type="compositionally biased region" description="Polar residues" evidence="1">
    <location>
        <begin position="53"/>
        <end position="63"/>
    </location>
</feature>
<sequence length="197" mass="21902">MRHMNGVFFTIATLPTGRCMPAFLSSLDSSSLSSLRMSFSQYGRPKSRDSRSTRNSLGTSKSPVSDFRRISRTSSKMALALCSKPFRPRGLTVCCRCCERRRTPMDEAPWSTFRSGELTSDRAIEATGKVQKVQEVRSMLPKLQPPPARTPTEASNDFSFGSAWTRVDSCWLFSHPSGSKRCSFYASQACSCKILAV</sequence>
<evidence type="ECO:0000256" key="1">
    <source>
        <dbReference type="SAM" id="MobiDB-lite"/>
    </source>
</evidence>
<organism evidence="2">
    <name type="scientific">Ixodes ricinus</name>
    <name type="common">Common tick</name>
    <name type="synonym">Acarus ricinus</name>
    <dbReference type="NCBI Taxonomy" id="34613"/>
    <lineage>
        <taxon>Eukaryota</taxon>
        <taxon>Metazoa</taxon>
        <taxon>Ecdysozoa</taxon>
        <taxon>Arthropoda</taxon>
        <taxon>Chelicerata</taxon>
        <taxon>Arachnida</taxon>
        <taxon>Acari</taxon>
        <taxon>Parasitiformes</taxon>
        <taxon>Ixodida</taxon>
        <taxon>Ixodoidea</taxon>
        <taxon>Ixodidae</taxon>
        <taxon>Ixodinae</taxon>
        <taxon>Ixodes</taxon>
    </lineage>
</organism>
<evidence type="ECO:0000313" key="2">
    <source>
        <dbReference type="EMBL" id="MXU95848.1"/>
    </source>
</evidence>
<protein>
    <submittedName>
        <fullName evidence="2">Uncharacterized protein</fullName>
    </submittedName>
</protein>
<dbReference type="EMBL" id="GIFC01013765">
    <property type="protein sequence ID" value="MXU95848.1"/>
    <property type="molecule type" value="Transcribed_RNA"/>
</dbReference>
<dbReference type="AlphaFoldDB" id="A0A6B0V3F1"/>
<name>A0A6B0V3F1_IXORI</name>
<proteinExistence type="predicted"/>
<reference evidence="2" key="1">
    <citation type="submission" date="2019-12" db="EMBL/GenBank/DDBJ databases">
        <title>An insight into the sialome of adult female Ixodes ricinus ticks feeding for 6 days.</title>
        <authorList>
            <person name="Perner J."/>
            <person name="Ribeiro J.M.C."/>
        </authorList>
    </citation>
    <scope>NUCLEOTIDE SEQUENCE</scope>
    <source>
        <strain evidence="2">Semi-engorged</strain>
        <tissue evidence="2">Salivary glands</tissue>
    </source>
</reference>
<accession>A0A6B0V3F1</accession>